<dbReference type="EMBL" id="RQYN01000052">
    <property type="protein sequence ID" value="RRD72248.1"/>
    <property type="molecule type" value="Genomic_DNA"/>
</dbReference>
<dbReference type="Proteomes" id="UP000278609">
    <property type="component" value="Unassembled WGS sequence"/>
</dbReference>
<dbReference type="HAMAP" id="MF_00675">
    <property type="entry name" value="UxaC"/>
    <property type="match status" value="1"/>
</dbReference>
<keyword evidence="6 7" id="KW-0413">Isomerase</keyword>
<evidence type="ECO:0000256" key="5">
    <source>
        <dbReference type="ARBA" id="ARBA00020555"/>
    </source>
</evidence>
<comment type="caution">
    <text evidence="9">The sequence shown here is derived from an EMBL/GenBank/DDBJ whole genome shotgun (WGS) entry which is preliminary data.</text>
</comment>
<dbReference type="GO" id="GO:0019698">
    <property type="term" value="P:D-galacturonate catabolic process"/>
    <property type="evidence" value="ECO:0007669"/>
    <property type="project" value="TreeGrafter"/>
</dbReference>
<evidence type="ECO:0000256" key="6">
    <source>
        <dbReference type="ARBA" id="ARBA00023235"/>
    </source>
</evidence>
<evidence type="ECO:0000313" key="11">
    <source>
        <dbReference type="Proteomes" id="UP000279860"/>
    </source>
</evidence>
<comment type="catalytic activity">
    <reaction evidence="7">
        <text>aldehydo-D-galacturonate = keto-D-tagaturonate</text>
        <dbReference type="Rhea" id="RHEA:27702"/>
        <dbReference type="ChEBI" id="CHEBI:12952"/>
        <dbReference type="ChEBI" id="CHEBI:17886"/>
    </reaction>
</comment>
<dbReference type="OrthoDB" id="9766564at2"/>
<reference evidence="10 11" key="1">
    <citation type="submission" date="2018-11" db="EMBL/GenBank/DDBJ databases">
        <title>Genomes From Bacteria Associated with the Canine Oral Cavity: a Test Case for Automated Genome-Based Taxonomic Assignment.</title>
        <authorList>
            <person name="Coil D.A."/>
            <person name="Jospin G."/>
            <person name="Darling A.E."/>
            <person name="Wallis C."/>
            <person name="Davis I.J."/>
            <person name="Harris S."/>
            <person name="Eisen J.A."/>
            <person name="Holcombe L.J."/>
            <person name="O'Flynn C."/>
        </authorList>
    </citation>
    <scope>NUCLEOTIDE SEQUENCE [LARGE SCALE GENOMIC DNA]</scope>
    <source>
        <strain evidence="9 11">OH1426_COT-023</strain>
        <strain evidence="8 10">OH2617_COT-023</strain>
    </source>
</reference>
<dbReference type="GO" id="GO:0008880">
    <property type="term" value="F:glucuronate isomerase activity"/>
    <property type="evidence" value="ECO:0007669"/>
    <property type="project" value="UniProtKB-UniRule"/>
</dbReference>
<dbReference type="RefSeq" id="WP_124752661.1">
    <property type="nucleotide sequence ID" value="NZ_RQYN01000052.1"/>
</dbReference>
<accession>A0A3P1YNT4</accession>
<evidence type="ECO:0000313" key="8">
    <source>
        <dbReference type="EMBL" id="RRD57165.1"/>
    </source>
</evidence>
<evidence type="ECO:0000256" key="7">
    <source>
        <dbReference type="HAMAP-Rule" id="MF_00675"/>
    </source>
</evidence>
<dbReference type="UniPathway" id="UPA00246"/>
<dbReference type="NCBIfam" id="NF002794">
    <property type="entry name" value="PRK02925.1"/>
    <property type="match status" value="1"/>
</dbReference>
<comment type="catalytic activity">
    <reaction evidence="1 7">
        <text>D-glucuronate = D-fructuronate</text>
        <dbReference type="Rhea" id="RHEA:13049"/>
        <dbReference type="ChEBI" id="CHEBI:58720"/>
        <dbReference type="ChEBI" id="CHEBI:59863"/>
        <dbReference type="EC" id="5.3.1.12"/>
    </reaction>
</comment>
<dbReference type="GO" id="GO:0042840">
    <property type="term" value="P:D-glucuronate catabolic process"/>
    <property type="evidence" value="ECO:0007669"/>
    <property type="project" value="TreeGrafter"/>
</dbReference>
<dbReference type="InterPro" id="IPR003766">
    <property type="entry name" value="Uronate_isomerase"/>
</dbReference>
<comment type="pathway">
    <text evidence="2 7">Carbohydrate metabolism; pentose and glucuronate interconversion.</text>
</comment>
<dbReference type="PANTHER" id="PTHR30068">
    <property type="entry name" value="URONATE ISOMERASE"/>
    <property type="match status" value="1"/>
</dbReference>
<dbReference type="AlphaFoldDB" id="A0A3P1YNT4"/>
<evidence type="ECO:0000313" key="10">
    <source>
        <dbReference type="Proteomes" id="UP000278609"/>
    </source>
</evidence>
<evidence type="ECO:0000256" key="2">
    <source>
        <dbReference type="ARBA" id="ARBA00004892"/>
    </source>
</evidence>
<protein>
    <recommendedName>
        <fullName evidence="5 7">Uronate isomerase</fullName>
        <ecNumber evidence="4 7">5.3.1.12</ecNumber>
    </recommendedName>
    <alternativeName>
        <fullName evidence="7">Glucuronate isomerase</fullName>
    </alternativeName>
    <alternativeName>
        <fullName evidence="7">Uronic isomerase</fullName>
    </alternativeName>
</protein>
<name>A0A3P1YNT4_TANFO</name>
<gene>
    <name evidence="7" type="primary">uxaC</name>
    <name evidence="8" type="ORF">EII40_13200</name>
    <name evidence="9" type="ORF">EII41_11415</name>
</gene>
<evidence type="ECO:0000256" key="3">
    <source>
        <dbReference type="ARBA" id="ARBA00008397"/>
    </source>
</evidence>
<dbReference type="Gene3D" id="1.10.2020.10">
    <property type="entry name" value="uronate isomerase, domain 2, chain A"/>
    <property type="match status" value="1"/>
</dbReference>
<evidence type="ECO:0000256" key="1">
    <source>
        <dbReference type="ARBA" id="ARBA00001165"/>
    </source>
</evidence>
<comment type="similarity">
    <text evidence="3 7">Belongs to the metallo-dependent hydrolases superfamily. Uronate isomerase family.</text>
</comment>
<dbReference type="InterPro" id="IPR032466">
    <property type="entry name" value="Metal_Hydrolase"/>
</dbReference>
<dbReference type="Proteomes" id="UP000279860">
    <property type="component" value="Unassembled WGS sequence"/>
</dbReference>
<proteinExistence type="inferred from homology"/>
<sequence>MIRRTFLDANFLLQTDTAAELFRKHAEKLPIIDYHCHLDPKMIARNYQFADLTEIWLSGDHYKWRAMRANGVPEEYITGNKTSYEKFEKWAETLPYTMRNPLYHWTHMELNRIFGIQETLKLSNARHIYEECTAKLQTPEYRPQAIMRRMRVEVVATTDDPVDTLEYHREIRENSFGVKVLPTWRPDKAMAIGNPKTYNEYLDKLSAAADQSIGSYKELIDALQKRHVHFEREGCALSDHGLTTFYAEPYTDAEIETIFGKVRAGQTVGKDEHDRFCSALLYDLAVMDSRSGWVQQFHIGAIRNNNARMFKKIGPDTGFDSMDDVTIAAPMNRFFSRLDEEGHLAKTIVYNLNPRDNDLIVSNLYNFNDGSVAGKMQYGAAWWFLDQYKGIEDQLNSLSSLGLLSRFVGMLTDSRSFLSYPRHEYFRRILCNIIGNEVERGILPASEISFINQMVEDICYYNAKRYFDW</sequence>
<evidence type="ECO:0000313" key="9">
    <source>
        <dbReference type="EMBL" id="RRD72248.1"/>
    </source>
</evidence>
<dbReference type="EMBL" id="RQYS01000086">
    <property type="protein sequence ID" value="RRD57165.1"/>
    <property type="molecule type" value="Genomic_DNA"/>
</dbReference>
<organism evidence="9 11">
    <name type="scientific">Tannerella forsythia</name>
    <name type="common">Bacteroides forsythus</name>
    <dbReference type="NCBI Taxonomy" id="28112"/>
    <lineage>
        <taxon>Bacteria</taxon>
        <taxon>Pseudomonadati</taxon>
        <taxon>Bacteroidota</taxon>
        <taxon>Bacteroidia</taxon>
        <taxon>Bacteroidales</taxon>
        <taxon>Tannerellaceae</taxon>
        <taxon>Tannerella</taxon>
    </lineage>
</organism>
<dbReference type="EC" id="5.3.1.12" evidence="4 7"/>
<dbReference type="SUPFAM" id="SSF51556">
    <property type="entry name" value="Metallo-dependent hydrolases"/>
    <property type="match status" value="1"/>
</dbReference>
<dbReference type="PANTHER" id="PTHR30068:SF4">
    <property type="entry name" value="URONATE ISOMERASE"/>
    <property type="match status" value="1"/>
</dbReference>
<dbReference type="Pfam" id="PF02614">
    <property type="entry name" value="UxaC"/>
    <property type="match status" value="1"/>
</dbReference>
<evidence type="ECO:0000256" key="4">
    <source>
        <dbReference type="ARBA" id="ARBA00012546"/>
    </source>
</evidence>
<dbReference type="Gene3D" id="3.20.20.140">
    <property type="entry name" value="Metal-dependent hydrolases"/>
    <property type="match status" value="1"/>
</dbReference>